<evidence type="ECO:0000256" key="8">
    <source>
        <dbReference type="ARBA" id="ARBA00023134"/>
    </source>
</evidence>
<dbReference type="PANTHER" id="PTHR22960">
    <property type="entry name" value="MOLYBDOPTERIN COFACTOR SYNTHESIS PROTEIN A"/>
    <property type="match status" value="1"/>
</dbReference>
<keyword evidence="3" id="KW-0949">S-adenosyl-L-methionine</keyword>
<protein>
    <submittedName>
        <fullName evidence="11">Radical SAM protein</fullName>
    </submittedName>
</protein>
<proteinExistence type="predicted"/>
<dbReference type="PROSITE" id="PS51918">
    <property type="entry name" value="RADICAL_SAM"/>
    <property type="match status" value="1"/>
</dbReference>
<comment type="cofactor">
    <cofactor evidence="1">
        <name>[4Fe-4S] cluster</name>
        <dbReference type="ChEBI" id="CHEBI:49883"/>
    </cofactor>
</comment>
<organism evidence="11 12">
    <name type="scientific">Streptomyces polyasparticus</name>
    <dbReference type="NCBI Taxonomy" id="2767826"/>
    <lineage>
        <taxon>Bacteria</taxon>
        <taxon>Bacillati</taxon>
        <taxon>Actinomycetota</taxon>
        <taxon>Actinomycetes</taxon>
        <taxon>Kitasatosporales</taxon>
        <taxon>Streptomycetaceae</taxon>
        <taxon>Streptomyces</taxon>
    </lineage>
</organism>
<evidence type="ECO:0000256" key="5">
    <source>
        <dbReference type="ARBA" id="ARBA00022741"/>
    </source>
</evidence>
<evidence type="ECO:0000256" key="7">
    <source>
        <dbReference type="ARBA" id="ARBA00023014"/>
    </source>
</evidence>
<evidence type="ECO:0000256" key="6">
    <source>
        <dbReference type="ARBA" id="ARBA00023004"/>
    </source>
</evidence>
<dbReference type="EMBL" id="JACTVJ010000021">
    <property type="protein sequence ID" value="MBC9717821.1"/>
    <property type="molecule type" value="Genomic_DNA"/>
</dbReference>
<evidence type="ECO:0000313" key="12">
    <source>
        <dbReference type="Proteomes" id="UP000642284"/>
    </source>
</evidence>
<evidence type="ECO:0000259" key="10">
    <source>
        <dbReference type="PROSITE" id="PS51918"/>
    </source>
</evidence>
<keyword evidence="7" id="KW-0411">Iron-sulfur</keyword>
<evidence type="ECO:0000256" key="4">
    <source>
        <dbReference type="ARBA" id="ARBA00022723"/>
    </source>
</evidence>
<keyword evidence="6" id="KW-0408">Iron</keyword>
<accession>A0ABR7STG1</accession>
<dbReference type="InterPro" id="IPR058240">
    <property type="entry name" value="rSAM_sf"/>
</dbReference>
<dbReference type="InterPro" id="IPR050105">
    <property type="entry name" value="MoCo_biosynth_MoaA/MoaC"/>
</dbReference>
<keyword evidence="8" id="KW-0342">GTP-binding</keyword>
<dbReference type="PANTHER" id="PTHR22960:SF0">
    <property type="entry name" value="MOLYBDENUM COFACTOR BIOSYNTHESIS PROTEIN 1"/>
    <property type="match status" value="1"/>
</dbReference>
<reference evidence="11 12" key="1">
    <citation type="submission" date="2020-08" db="EMBL/GenBank/DDBJ databases">
        <title>Genemic of Streptomyces polyaspartic.</title>
        <authorList>
            <person name="Liu W."/>
        </authorList>
    </citation>
    <scope>NUCLEOTIDE SEQUENCE [LARGE SCALE GENOMIC DNA]</scope>
    <source>
        <strain evidence="11 12">TRM66268-LWL</strain>
    </source>
</reference>
<dbReference type="InterPro" id="IPR013785">
    <property type="entry name" value="Aldolase_TIM"/>
</dbReference>
<evidence type="ECO:0000256" key="1">
    <source>
        <dbReference type="ARBA" id="ARBA00001966"/>
    </source>
</evidence>
<evidence type="ECO:0000256" key="9">
    <source>
        <dbReference type="ARBA" id="ARBA00023150"/>
    </source>
</evidence>
<evidence type="ECO:0000256" key="2">
    <source>
        <dbReference type="ARBA" id="ARBA00022485"/>
    </source>
</evidence>
<feature type="domain" description="Radical SAM core" evidence="10">
    <location>
        <begin position="20"/>
        <end position="250"/>
    </location>
</feature>
<dbReference type="Gene3D" id="3.20.20.70">
    <property type="entry name" value="Aldolase class I"/>
    <property type="match status" value="1"/>
</dbReference>
<name>A0ABR7STG1_9ACTN</name>
<dbReference type="InterPro" id="IPR010505">
    <property type="entry name" value="MoaA_twitch"/>
</dbReference>
<sequence length="374" mass="40606">MPADPQAHEPRDDLLRAFAETGRNHPYLASTLNSLCNLDCTFCKPRCMPDYGHKDRPLQADDYAAIAGEAGRWNIHKAHCSGGEPTLRGDILDVVAAFADGLGAGAAIGMTTHGNLRRGLSVEKLYGAGLTYLNVSLHSLDPTRSRQIMGGGDPRVALATIDAALALGMQVKVNCVLQRSYLQDAFAVAELAKQRPIAVRLIELQRIGPAEALFPREFIPEAEVRDHLADWFDAAGEIPRTELGVRSPGRYLQPPGWAGSIGFISNSSCATCSDANRIKITPTGVARPCILHNRDIELKPHITEGTLADAFAHLFRSMLARDRNEAWNGYHYVDYDLRWDRMDRPKGVPVLPLLPVASGTGGGCALRAARGEGQ</sequence>
<dbReference type="SFLD" id="SFLDS00029">
    <property type="entry name" value="Radical_SAM"/>
    <property type="match status" value="1"/>
</dbReference>
<dbReference type="PROSITE" id="PS01305">
    <property type="entry name" value="MOAA_NIFB_PQQE"/>
    <property type="match status" value="1"/>
</dbReference>
<dbReference type="SFLD" id="SFLDG01386">
    <property type="entry name" value="main_SPASM_domain-containing"/>
    <property type="match status" value="1"/>
</dbReference>
<keyword evidence="9" id="KW-0501">Molybdenum cofactor biosynthesis</keyword>
<evidence type="ECO:0000256" key="3">
    <source>
        <dbReference type="ARBA" id="ARBA00022691"/>
    </source>
</evidence>
<dbReference type="RefSeq" id="WP_187818266.1">
    <property type="nucleotide sequence ID" value="NZ_JACTVJ010000021.1"/>
</dbReference>
<dbReference type="InterPro" id="IPR007197">
    <property type="entry name" value="rSAM"/>
</dbReference>
<dbReference type="Pfam" id="PF06463">
    <property type="entry name" value="Mob_synth_C"/>
    <property type="match status" value="1"/>
</dbReference>
<keyword evidence="12" id="KW-1185">Reference proteome</keyword>
<dbReference type="Proteomes" id="UP000642284">
    <property type="component" value="Unassembled WGS sequence"/>
</dbReference>
<dbReference type="Pfam" id="PF04055">
    <property type="entry name" value="Radical_SAM"/>
    <property type="match status" value="1"/>
</dbReference>
<dbReference type="CDD" id="cd01335">
    <property type="entry name" value="Radical_SAM"/>
    <property type="match status" value="1"/>
</dbReference>
<dbReference type="SFLD" id="SFLDG01067">
    <property type="entry name" value="SPASM/twitch_domain_containing"/>
    <property type="match status" value="1"/>
</dbReference>
<dbReference type="InterPro" id="IPR000385">
    <property type="entry name" value="MoaA_NifB_PqqE_Fe-S-bd_CS"/>
</dbReference>
<keyword evidence="4" id="KW-0479">Metal-binding</keyword>
<evidence type="ECO:0000313" key="11">
    <source>
        <dbReference type="EMBL" id="MBC9717821.1"/>
    </source>
</evidence>
<dbReference type="SUPFAM" id="SSF102114">
    <property type="entry name" value="Radical SAM enzymes"/>
    <property type="match status" value="1"/>
</dbReference>
<gene>
    <name evidence="11" type="ORF">H9Y04_35350</name>
</gene>
<comment type="caution">
    <text evidence="11">The sequence shown here is derived from an EMBL/GenBank/DDBJ whole genome shotgun (WGS) entry which is preliminary data.</text>
</comment>
<keyword evidence="2" id="KW-0004">4Fe-4S</keyword>
<keyword evidence="5" id="KW-0547">Nucleotide-binding</keyword>